<protein>
    <recommendedName>
        <fullName evidence="3">MAE-28990/MAE-18760-like HEPN domain-containing protein</fullName>
    </recommendedName>
</protein>
<reference evidence="1 2" key="1">
    <citation type="submission" date="2024-03" db="EMBL/GenBank/DDBJ databases">
        <title>Aquirufa genome sequencing.</title>
        <authorList>
            <person name="Pitt A."/>
            <person name="Hahn M.W."/>
        </authorList>
    </citation>
    <scope>NUCLEOTIDE SEQUENCE [LARGE SCALE GENOMIC DNA]</scope>
    <source>
        <strain evidence="1 2">OSTEICH-129V</strain>
    </source>
</reference>
<evidence type="ECO:0000313" key="2">
    <source>
        <dbReference type="Proteomes" id="UP001598138"/>
    </source>
</evidence>
<name>A0ABW6D8Z9_9BACT</name>
<proteinExistence type="predicted"/>
<accession>A0ABW6D8Z9</accession>
<gene>
    <name evidence="1" type="ORF">U0R10_02070</name>
</gene>
<sequence length="243" mass="28738">MKNSNIVDEEFQGLDLYVVENTYVLSAFYSFSNKINSLHRFWIRSQTLIQQDFSQQLNNIKNLESEILKNKNDIPDYIDVEELIFNQKESLTEELNFDQNYFVQHIRASIIVFTLSLLEDILNEVANGVAEELKIKVQIPEGNYSTINKYLDWLKINSLNIDLTESEKLKIDLIRRIRNNFIHSINKKLPYYLQNSLKELFDDYAREGSITSDKLVEKTLEQVCQIVKKIEIEYIKFYKTSKK</sequence>
<evidence type="ECO:0008006" key="3">
    <source>
        <dbReference type="Google" id="ProtNLM"/>
    </source>
</evidence>
<comment type="caution">
    <text evidence="1">The sequence shown here is derived from an EMBL/GenBank/DDBJ whole genome shotgun (WGS) entry which is preliminary data.</text>
</comment>
<evidence type="ECO:0000313" key="1">
    <source>
        <dbReference type="EMBL" id="MFD3393397.1"/>
    </source>
</evidence>
<keyword evidence="2" id="KW-1185">Reference proteome</keyword>
<dbReference type="RefSeq" id="WP_377982023.1">
    <property type="nucleotide sequence ID" value="NZ_JBBKXZ010000001.1"/>
</dbReference>
<dbReference type="Proteomes" id="UP001598138">
    <property type="component" value="Unassembled WGS sequence"/>
</dbReference>
<dbReference type="EMBL" id="JBBKXZ010000001">
    <property type="protein sequence ID" value="MFD3393397.1"/>
    <property type="molecule type" value="Genomic_DNA"/>
</dbReference>
<organism evidence="1 2">
    <name type="scientific">Aquirufa avitistagni</name>
    <dbReference type="NCBI Taxonomy" id="3104728"/>
    <lineage>
        <taxon>Bacteria</taxon>
        <taxon>Pseudomonadati</taxon>
        <taxon>Bacteroidota</taxon>
        <taxon>Cytophagia</taxon>
        <taxon>Cytophagales</taxon>
        <taxon>Flectobacillaceae</taxon>
        <taxon>Aquirufa</taxon>
    </lineage>
</organism>